<keyword evidence="1 8" id="KW-0963">Cytoplasm</keyword>
<comment type="subunit">
    <text evidence="8">Part of the FGAM synthase complex composed of 1 PurL, 1 PurQ and 2 PurS subunits.</text>
</comment>
<comment type="subcellular location">
    <subcellularLocation>
        <location evidence="8">Cytoplasm</location>
    </subcellularLocation>
</comment>
<organism evidence="9 10">
    <name type="scientific">Pyramidobacter piscolens W5455</name>
    <dbReference type="NCBI Taxonomy" id="352165"/>
    <lineage>
        <taxon>Bacteria</taxon>
        <taxon>Thermotogati</taxon>
        <taxon>Synergistota</taxon>
        <taxon>Synergistia</taxon>
        <taxon>Synergistales</taxon>
        <taxon>Dethiosulfovibrionaceae</taxon>
        <taxon>Pyramidobacter</taxon>
    </lineage>
</organism>
<dbReference type="Proteomes" id="UP000006462">
    <property type="component" value="Unassembled WGS sequence"/>
</dbReference>
<dbReference type="PANTHER" id="PTHR47552">
    <property type="entry name" value="PHOSPHORIBOSYLFORMYLGLYCINAMIDINE SYNTHASE SUBUNIT PURQ"/>
    <property type="match status" value="1"/>
</dbReference>
<comment type="pathway">
    <text evidence="8">Purine metabolism; IMP biosynthesis via de novo pathway; 5-amino-1-(5-phospho-D-ribosyl)imidazole from N(2)-formyl-N(1)-(5-phospho-D-ribosyl)glycinamide: step 1/2.</text>
</comment>
<evidence type="ECO:0000256" key="6">
    <source>
        <dbReference type="ARBA" id="ARBA00022840"/>
    </source>
</evidence>
<dbReference type="RefSeq" id="WP_009164885.1">
    <property type="nucleotide sequence ID" value="NZ_ADFP01000071.1"/>
</dbReference>
<evidence type="ECO:0000256" key="4">
    <source>
        <dbReference type="ARBA" id="ARBA00022755"/>
    </source>
</evidence>
<dbReference type="GO" id="GO:0004642">
    <property type="term" value="F:phosphoribosylformylglycinamidine synthase activity"/>
    <property type="evidence" value="ECO:0007669"/>
    <property type="project" value="UniProtKB-EC"/>
</dbReference>
<dbReference type="SUPFAM" id="SSF52317">
    <property type="entry name" value="Class I glutamine amidotransferase-like"/>
    <property type="match status" value="1"/>
</dbReference>
<proteinExistence type="inferred from homology"/>
<dbReference type="HAMAP" id="MF_00421">
    <property type="entry name" value="PurQ"/>
    <property type="match status" value="1"/>
</dbReference>
<dbReference type="NCBIfam" id="TIGR01737">
    <property type="entry name" value="FGAM_synth_I"/>
    <property type="match status" value="1"/>
</dbReference>
<keyword evidence="6 8" id="KW-0067">ATP-binding</keyword>
<dbReference type="InterPro" id="IPR010075">
    <property type="entry name" value="PRibForGlyAmidine_synth_PurQ"/>
</dbReference>
<keyword evidence="3 8" id="KW-0547">Nucleotide-binding</keyword>
<evidence type="ECO:0000256" key="7">
    <source>
        <dbReference type="ARBA" id="ARBA00022962"/>
    </source>
</evidence>
<evidence type="ECO:0000313" key="9">
    <source>
        <dbReference type="EMBL" id="EFB90620.1"/>
    </source>
</evidence>
<evidence type="ECO:0000256" key="2">
    <source>
        <dbReference type="ARBA" id="ARBA00022598"/>
    </source>
</evidence>
<dbReference type="PANTHER" id="PTHR47552:SF1">
    <property type="entry name" value="PHOSPHORIBOSYLFORMYLGLYCINAMIDINE SYNTHASE SUBUNIT PURQ"/>
    <property type="match status" value="1"/>
</dbReference>
<comment type="caution">
    <text evidence="9">The sequence shown here is derived from an EMBL/GenBank/DDBJ whole genome shotgun (WGS) entry which is preliminary data.</text>
</comment>
<comment type="catalytic activity">
    <reaction evidence="8">
        <text>N(2)-formyl-N(1)-(5-phospho-beta-D-ribosyl)glycinamide + L-glutamine + ATP + H2O = 2-formamido-N(1)-(5-O-phospho-beta-D-ribosyl)acetamidine + L-glutamate + ADP + phosphate + H(+)</text>
        <dbReference type="Rhea" id="RHEA:17129"/>
        <dbReference type="ChEBI" id="CHEBI:15377"/>
        <dbReference type="ChEBI" id="CHEBI:15378"/>
        <dbReference type="ChEBI" id="CHEBI:29985"/>
        <dbReference type="ChEBI" id="CHEBI:30616"/>
        <dbReference type="ChEBI" id="CHEBI:43474"/>
        <dbReference type="ChEBI" id="CHEBI:58359"/>
        <dbReference type="ChEBI" id="CHEBI:147286"/>
        <dbReference type="ChEBI" id="CHEBI:147287"/>
        <dbReference type="ChEBI" id="CHEBI:456216"/>
        <dbReference type="EC" id="6.3.5.3"/>
    </reaction>
</comment>
<dbReference type="Pfam" id="PF13507">
    <property type="entry name" value="GATase_5"/>
    <property type="match status" value="1"/>
</dbReference>
<dbReference type="EMBL" id="ADFP01000071">
    <property type="protein sequence ID" value="EFB90620.1"/>
    <property type="molecule type" value="Genomic_DNA"/>
</dbReference>
<evidence type="ECO:0000256" key="5">
    <source>
        <dbReference type="ARBA" id="ARBA00022801"/>
    </source>
</evidence>
<feature type="active site" evidence="8">
    <location>
        <position position="204"/>
    </location>
</feature>
<gene>
    <name evidence="8 9" type="primary">purQ</name>
    <name evidence="9" type="ORF">HMPREF7215_0039</name>
</gene>
<dbReference type="SMART" id="SM01211">
    <property type="entry name" value="GATase_5"/>
    <property type="match status" value="1"/>
</dbReference>
<keyword evidence="2 8" id="KW-0436">Ligase</keyword>
<evidence type="ECO:0000313" key="10">
    <source>
        <dbReference type="Proteomes" id="UP000006462"/>
    </source>
</evidence>
<dbReference type="EC" id="3.5.1.2" evidence="8"/>
<keyword evidence="5 8" id="KW-0378">Hydrolase</keyword>
<comment type="function">
    <text evidence="8">Part of the phosphoribosylformylglycinamidine synthase complex involved in the purines biosynthetic pathway. Catalyzes the ATP-dependent conversion of formylglycinamide ribonucleotide (FGAR) and glutamine to yield formylglycinamidine ribonucleotide (FGAM) and glutamate. The FGAM synthase complex is composed of three subunits. PurQ produces an ammonia molecule by converting glutamine to glutamate. PurL transfers the ammonia molecule to FGAR to form FGAM in an ATP-dependent manner. PurS interacts with PurQ and PurL and is thought to assist in the transfer of the ammonia molecule from PurQ to PurL.</text>
</comment>
<dbReference type="PIRSF" id="PIRSF001586">
    <property type="entry name" value="FGAM_synth_I"/>
    <property type="match status" value="1"/>
</dbReference>
<dbReference type="EC" id="6.3.5.3" evidence="8"/>
<evidence type="ECO:0000256" key="1">
    <source>
        <dbReference type="ARBA" id="ARBA00022490"/>
    </source>
</evidence>
<comment type="catalytic activity">
    <reaction evidence="8">
        <text>L-glutamine + H2O = L-glutamate + NH4(+)</text>
        <dbReference type="Rhea" id="RHEA:15889"/>
        <dbReference type="ChEBI" id="CHEBI:15377"/>
        <dbReference type="ChEBI" id="CHEBI:28938"/>
        <dbReference type="ChEBI" id="CHEBI:29985"/>
        <dbReference type="ChEBI" id="CHEBI:58359"/>
        <dbReference type="EC" id="3.5.1.2"/>
    </reaction>
</comment>
<name>A0ABM9ZUM0_9BACT</name>
<reference evidence="9 10" key="1">
    <citation type="submission" date="2009-12" db="EMBL/GenBank/DDBJ databases">
        <authorList>
            <person name="Shrivastava S."/>
            <person name="Madupu R."/>
            <person name="Durkin A.S."/>
            <person name="Torralba M."/>
            <person name="Methe B."/>
            <person name="Sutton G.G."/>
            <person name="Strausberg R.L."/>
            <person name="Nelson K.E."/>
        </authorList>
    </citation>
    <scope>NUCLEOTIDE SEQUENCE [LARGE SCALE GENOMIC DNA]</scope>
    <source>
        <strain evidence="9 10">W5455</strain>
    </source>
</reference>
<dbReference type="NCBIfam" id="NF002957">
    <property type="entry name" value="PRK03619.1"/>
    <property type="match status" value="1"/>
</dbReference>
<keyword evidence="7 8" id="KW-0315">Glutamine amidotransferase</keyword>
<feature type="active site" description="Nucleophile" evidence="8">
    <location>
        <position position="87"/>
    </location>
</feature>
<sequence>MKTAVVVFPGSNCDQDAVKAAASVAGATAVTVWHKETALPDRTDLVVLPGGFSYGDYLRCGAMAANSAIMNAVKEHAAKGGLVLGICNGFQVLTESRLLPGALLANDCMHFVCKPVTVRVERDDLPFTLRYKKNDVLTIPIAHNEGRYYIDAEGLERLEGEGRIAFRYCDARGNITPESNPNGALNNIAGIVNERGNVLGLMPHPERYSDLLLGGNDGAGFWTSVKSWLEGGLRR</sequence>
<dbReference type="CDD" id="cd01740">
    <property type="entry name" value="GATase1_FGAR_AT"/>
    <property type="match status" value="1"/>
</dbReference>
<evidence type="ECO:0000256" key="3">
    <source>
        <dbReference type="ARBA" id="ARBA00022741"/>
    </source>
</evidence>
<dbReference type="PROSITE" id="PS51273">
    <property type="entry name" value="GATASE_TYPE_1"/>
    <property type="match status" value="1"/>
</dbReference>
<keyword evidence="4 8" id="KW-0658">Purine biosynthesis</keyword>
<dbReference type="GeneID" id="90986906"/>
<protein>
    <recommendedName>
        <fullName evidence="8">Phosphoribosylformylglycinamidine synthase subunit PurQ</fullName>
        <shortName evidence="8">FGAM synthase</shortName>
        <ecNumber evidence="8">6.3.5.3</ecNumber>
    </recommendedName>
    <alternativeName>
        <fullName evidence="8">Formylglycinamide ribonucleotide amidotransferase subunit I</fullName>
        <shortName evidence="8">FGAR amidotransferase I</shortName>
        <shortName evidence="8">FGAR-AT I</shortName>
    </alternativeName>
    <alternativeName>
        <fullName evidence="8">Glutaminase PurQ</fullName>
        <ecNumber evidence="8">3.5.1.2</ecNumber>
    </alternativeName>
    <alternativeName>
        <fullName evidence="8">Phosphoribosylformylglycinamidine synthase subunit I</fullName>
    </alternativeName>
</protein>
<evidence type="ECO:0000256" key="8">
    <source>
        <dbReference type="HAMAP-Rule" id="MF_00421"/>
    </source>
</evidence>
<dbReference type="Gene3D" id="3.40.50.880">
    <property type="match status" value="1"/>
</dbReference>
<dbReference type="InterPro" id="IPR029062">
    <property type="entry name" value="Class_I_gatase-like"/>
</dbReference>
<keyword evidence="10" id="KW-1185">Reference proteome</keyword>
<feature type="active site" evidence="8">
    <location>
        <position position="206"/>
    </location>
</feature>
<accession>A0ABM9ZUM0</accession>